<evidence type="ECO:0000313" key="2">
    <source>
        <dbReference type="EMBL" id="PSO07693.1"/>
    </source>
</evidence>
<name>A0A2R6C9Y1_9ARCH</name>
<feature type="transmembrane region" description="Helical" evidence="1">
    <location>
        <begin position="43"/>
        <end position="61"/>
    </location>
</feature>
<comment type="caution">
    <text evidence="2">The sequence shown here is derived from an EMBL/GenBank/DDBJ whole genome shotgun (WGS) entry which is preliminary data.</text>
</comment>
<keyword evidence="1" id="KW-1133">Transmembrane helix</keyword>
<gene>
    <name evidence="2" type="ORF">B9Q04_09510</name>
</gene>
<sequence length="141" mass="15220">MGFLSASSVRRTGVNRLLYTLLVILSTLLGVGIIAAAGKLTPLAIGLFVGVAAFAIVAVEIPRPRRLKTRRTLYVFTFAVWGLLVNIFIFIPFYNSPLHSVISAMPDVERLALFTLPGAVLGALLGEWVGRKLGYSLPNPP</sequence>
<keyword evidence="1" id="KW-0472">Membrane</keyword>
<organism evidence="2 3">
    <name type="scientific">Candidatus Marsarchaeota G2 archaeon BE_D</name>
    <dbReference type="NCBI Taxonomy" id="1978158"/>
    <lineage>
        <taxon>Archaea</taxon>
        <taxon>Candidatus Marsarchaeota</taxon>
        <taxon>Candidatus Marsarchaeota group 2</taxon>
    </lineage>
</organism>
<proteinExistence type="predicted"/>
<feature type="transmembrane region" description="Helical" evidence="1">
    <location>
        <begin position="73"/>
        <end position="91"/>
    </location>
</feature>
<feature type="transmembrane region" description="Helical" evidence="1">
    <location>
        <begin position="111"/>
        <end position="130"/>
    </location>
</feature>
<dbReference type="AlphaFoldDB" id="A0A2R6C9Y1"/>
<evidence type="ECO:0000313" key="3">
    <source>
        <dbReference type="Proteomes" id="UP000242015"/>
    </source>
</evidence>
<protein>
    <submittedName>
        <fullName evidence="2">Uncharacterized protein</fullName>
    </submittedName>
</protein>
<reference evidence="2 3" key="1">
    <citation type="submission" date="2017-04" db="EMBL/GenBank/DDBJ databases">
        <title>Novel microbial lineages endemic to geothermal iron-oxide mats fill important gaps in the evolutionary history of Archaea.</title>
        <authorList>
            <person name="Jay Z.J."/>
            <person name="Beam J.P."/>
            <person name="Dlakic M."/>
            <person name="Rusch D.B."/>
            <person name="Kozubal M.A."/>
            <person name="Inskeep W.P."/>
        </authorList>
    </citation>
    <scope>NUCLEOTIDE SEQUENCE [LARGE SCALE GENOMIC DNA]</scope>
    <source>
        <strain evidence="2">BE_D</strain>
    </source>
</reference>
<accession>A0A2R6C9Y1</accession>
<dbReference type="EMBL" id="NEXF01000203">
    <property type="protein sequence ID" value="PSO07693.1"/>
    <property type="molecule type" value="Genomic_DNA"/>
</dbReference>
<keyword evidence="1" id="KW-0812">Transmembrane</keyword>
<evidence type="ECO:0000256" key="1">
    <source>
        <dbReference type="SAM" id="Phobius"/>
    </source>
</evidence>
<dbReference type="Proteomes" id="UP000242015">
    <property type="component" value="Unassembled WGS sequence"/>
</dbReference>
<feature type="transmembrane region" description="Helical" evidence="1">
    <location>
        <begin position="17"/>
        <end position="37"/>
    </location>
</feature>